<name>A0A6N8CQF8_9BACI</name>
<comment type="subcellular location">
    <subcellularLocation>
        <location evidence="1">Cell membrane</location>
        <topology evidence="1">Multi-pass membrane protein</topology>
    </subcellularLocation>
</comment>
<dbReference type="EMBL" id="WNHB01000004">
    <property type="protein sequence ID" value="MTT31175.1"/>
    <property type="molecule type" value="Genomic_DNA"/>
</dbReference>
<comment type="similarity">
    <text evidence="2">Belongs to the multi antimicrobial extrusion (MATE) (TC 2.A.66.1) family.</text>
</comment>
<evidence type="ECO:0000256" key="1">
    <source>
        <dbReference type="ARBA" id="ARBA00004651"/>
    </source>
</evidence>
<feature type="transmembrane region" description="Helical" evidence="8">
    <location>
        <begin position="61"/>
        <end position="85"/>
    </location>
</feature>
<reference evidence="9 10" key="1">
    <citation type="submission" date="2019-11" db="EMBL/GenBank/DDBJ databases">
        <title>Terrilactibacillus tamarindus sp. nov. BCM23-1 isolated from bark of Tamarindus indica.</title>
        <authorList>
            <person name="Kingkaew E."/>
            <person name="Tanasupawat S."/>
        </authorList>
    </citation>
    <scope>NUCLEOTIDE SEQUENCE [LARGE SCALE GENOMIC DNA]</scope>
    <source>
        <strain evidence="9 10">BCM23-1</strain>
    </source>
</reference>
<evidence type="ECO:0000313" key="9">
    <source>
        <dbReference type="EMBL" id="MTT31175.1"/>
    </source>
</evidence>
<feature type="transmembrane region" description="Helical" evidence="8">
    <location>
        <begin position="21"/>
        <end position="41"/>
    </location>
</feature>
<keyword evidence="6 8" id="KW-1133">Transmembrane helix</keyword>
<organism evidence="9 10">
    <name type="scientific">Terrilactibacillus tamarindi</name>
    <dbReference type="NCBI Taxonomy" id="2599694"/>
    <lineage>
        <taxon>Bacteria</taxon>
        <taxon>Bacillati</taxon>
        <taxon>Bacillota</taxon>
        <taxon>Bacilli</taxon>
        <taxon>Bacillales</taxon>
        <taxon>Bacillaceae</taxon>
        <taxon>Terrilactibacillus</taxon>
    </lineage>
</organism>
<dbReference type="NCBIfam" id="TIGR00797">
    <property type="entry name" value="matE"/>
    <property type="match status" value="1"/>
</dbReference>
<dbReference type="PANTHER" id="PTHR42925:SF1">
    <property type="entry name" value="VIRULENCE FACTOR MVIN"/>
    <property type="match status" value="1"/>
</dbReference>
<sequence>MTRVQKKQAVSTQSVPNDLKLIRLTWPIFLEVFLFMLVGSVDTFMISGVSDDAVAGVGASNQIITIAILVLEVIGNGAAIVIAQYIGSKKLYEAAKISAVAITLNLMVGISLSLIFILFGGFMLQAMNLHGDIYVYAKTYLLIVGGGIFLQALINILAAIIRTYGYTKHTMLVSVLLNILHLLFNYMFIFGHFGFSAMGVEGAAISNISSRFICLIIFFILFYHLMDVRLKIKDYLTLTKSYVIKIFNIGIPSAVEQITYQCCQLVFFFYATYLGAEAMATRQYAVNISMYIYLFSVAVSMGTAIITGRLVGAKEPVEAYRRVRQSVKWSLLVTIVMDIIIIAAREPLFGLFTTNADIIKLGSEVILFSILLETGRTGNIIMINSLRAAGDAKFPLYMGLISMVGVSLPLGYFLVFHLNMGLPGIWIANAADEWIRAITMHFRWKNGAWQKYSLVDDDKKEANSKPATVH</sequence>
<protein>
    <submittedName>
        <fullName evidence="9">MATE family efflux transporter</fullName>
    </submittedName>
</protein>
<feature type="transmembrane region" description="Helical" evidence="8">
    <location>
        <begin position="331"/>
        <end position="352"/>
    </location>
</feature>
<feature type="transmembrane region" description="Helical" evidence="8">
    <location>
        <begin position="97"/>
        <end position="119"/>
    </location>
</feature>
<dbReference type="InterPro" id="IPR047135">
    <property type="entry name" value="YsiQ"/>
</dbReference>
<dbReference type="GO" id="GO:0005886">
    <property type="term" value="C:plasma membrane"/>
    <property type="evidence" value="ECO:0007669"/>
    <property type="project" value="UniProtKB-SubCell"/>
</dbReference>
<dbReference type="PANTHER" id="PTHR42925">
    <property type="entry name" value="MULTIDRUG AND TOXIN EFFLUX PROTEIN MATE FAMILY"/>
    <property type="match status" value="1"/>
</dbReference>
<feature type="transmembrane region" description="Helical" evidence="8">
    <location>
        <begin position="246"/>
        <end position="270"/>
    </location>
</feature>
<feature type="transmembrane region" description="Helical" evidence="8">
    <location>
        <begin position="172"/>
        <end position="193"/>
    </location>
</feature>
<feature type="transmembrane region" description="Helical" evidence="8">
    <location>
        <begin position="290"/>
        <end position="311"/>
    </location>
</feature>
<keyword evidence="4" id="KW-1003">Cell membrane</keyword>
<dbReference type="GO" id="GO:0015297">
    <property type="term" value="F:antiporter activity"/>
    <property type="evidence" value="ECO:0007669"/>
    <property type="project" value="InterPro"/>
</dbReference>
<dbReference type="InterPro" id="IPR002528">
    <property type="entry name" value="MATE_fam"/>
</dbReference>
<dbReference type="RefSeq" id="WP_408033828.1">
    <property type="nucleotide sequence ID" value="NZ_WNHB01000004.1"/>
</dbReference>
<keyword evidence="10" id="KW-1185">Reference proteome</keyword>
<dbReference type="Proteomes" id="UP000440978">
    <property type="component" value="Unassembled WGS sequence"/>
</dbReference>
<feature type="transmembrane region" description="Helical" evidence="8">
    <location>
        <begin position="205"/>
        <end position="225"/>
    </location>
</feature>
<keyword evidence="5 8" id="KW-0812">Transmembrane</keyword>
<dbReference type="AlphaFoldDB" id="A0A6N8CQF8"/>
<feature type="transmembrane region" description="Helical" evidence="8">
    <location>
        <begin position="139"/>
        <end position="160"/>
    </location>
</feature>
<dbReference type="GO" id="GO:0042910">
    <property type="term" value="F:xenobiotic transmembrane transporter activity"/>
    <property type="evidence" value="ECO:0007669"/>
    <property type="project" value="InterPro"/>
</dbReference>
<proteinExistence type="inferred from homology"/>
<comment type="caution">
    <text evidence="9">The sequence shown here is derived from an EMBL/GenBank/DDBJ whole genome shotgun (WGS) entry which is preliminary data.</text>
</comment>
<evidence type="ECO:0000256" key="8">
    <source>
        <dbReference type="SAM" id="Phobius"/>
    </source>
</evidence>
<dbReference type="CDD" id="cd13134">
    <property type="entry name" value="MATE_like_8"/>
    <property type="match status" value="1"/>
</dbReference>
<evidence type="ECO:0000256" key="7">
    <source>
        <dbReference type="ARBA" id="ARBA00023136"/>
    </source>
</evidence>
<dbReference type="Pfam" id="PF01554">
    <property type="entry name" value="MatE"/>
    <property type="match status" value="2"/>
</dbReference>
<evidence type="ECO:0000256" key="5">
    <source>
        <dbReference type="ARBA" id="ARBA00022692"/>
    </source>
</evidence>
<evidence type="ECO:0000256" key="6">
    <source>
        <dbReference type="ARBA" id="ARBA00022989"/>
    </source>
</evidence>
<evidence type="ECO:0000256" key="3">
    <source>
        <dbReference type="ARBA" id="ARBA00022448"/>
    </source>
</evidence>
<evidence type="ECO:0000313" key="10">
    <source>
        <dbReference type="Proteomes" id="UP000440978"/>
    </source>
</evidence>
<keyword evidence="3" id="KW-0813">Transport</keyword>
<evidence type="ECO:0000256" key="2">
    <source>
        <dbReference type="ARBA" id="ARBA00010199"/>
    </source>
</evidence>
<accession>A0A6N8CQF8</accession>
<dbReference type="InterPro" id="IPR048279">
    <property type="entry name" value="MdtK-like"/>
</dbReference>
<gene>
    <name evidence="9" type="ORF">GMB86_03990</name>
</gene>
<keyword evidence="7 8" id="KW-0472">Membrane</keyword>
<feature type="transmembrane region" description="Helical" evidence="8">
    <location>
        <begin position="396"/>
        <end position="416"/>
    </location>
</feature>
<evidence type="ECO:0000256" key="4">
    <source>
        <dbReference type="ARBA" id="ARBA00022475"/>
    </source>
</evidence>
<dbReference type="PIRSF" id="PIRSF006603">
    <property type="entry name" value="DinF"/>
    <property type="match status" value="1"/>
</dbReference>